<evidence type="ECO:0000313" key="1">
    <source>
        <dbReference type="EMBL" id="MFC3322636.1"/>
    </source>
</evidence>
<dbReference type="EMBL" id="JBHRVD010000001">
    <property type="protein sequence ID" value="MFC3322636.1"/>
    <property type="molecule type" value="Genomic_DNA"/>
</dbReference>
<reference evidence="2" key="1">
    <citation type="journal article" date="2019" name="Int. J. Syst. Evol. Microbiol.">
        <title>The Global Catalogue of Microorganisms (GCM) 10K type strain sequencing project: providing services to taxonomists for standard genome sequencing and annotation.</title>
        <authorList>
            <consortium name="The Broad Institute Genomics Platform"/>
            <consortium name="The Broad Institute Genome Sequencing Center for Infectious Disease"/>
            <person name="Wu L."/>
            <person name="Ma J."/>
        </authorList>
    </citation>
    <scope>NUCLEOTIDE SEQUENCE [LARGE SCALE GENOMIC DNA]</scope>
    <source>
        <strain evidence="2">ICMP 19515</strain>
    </source>
</reference>
<organism evidence="1 2">
    <name type="scientific">Mesorhizobium cantuariense</name>
    <dbReference type="NCBI Taxonomy" id="1300275"/>
    <lineage>
        <taxon>Bacteria</taxon>
        <taxon>Pseudomonadati</taxon>
        <taxon>Pseudomonadota</taxon>
        <taxon>Alphaproteobacteria</taxon>
        <taxon>Hyphomicrobiales</taxon>
        <taxon>Phyllobacteriaceae</taxon>
        <taxon>Mesorhizobium</taxon>
    </lineage>
</organism>
<accession>A0ABV7MLB7</accession>
<keyword evidence="2" id="KW-1185">Reference proteome</keyword>
<dbReference type="RefSeq" id="WP_378979191.1">
    <property type="nucleotide sequence ID" value="NZ_JBHRVD010000001.1"/>
</dbReference>
<protein>
    <submittedName>
        <fullName evidence="1">Uncharacterized protein</fullName>
    </submittedName>
</protein>
<evidence type="ECO:0000313" key="2">
    <source>
        <dbReference type="Proteomes" id="UP001595648"/>
    </source>
</evidence>
<dbReference type="Proteomes" id="UP001595648">
    <property type="component" value="Unassembled WGS sequence"/>
</dbReference>
<proteinExistence type="predicted"/>
<gene>
    <name evidence="1" type="ORF">ACFOJ9_12695</name>
</gene>
<name>A0ABV7MLB7_9HYPH</name>
<comment type="caution">
    <text evidence="1">The sequence shown here is derived from an EMBL/GenBank/DDBJ whole genome shotgun (WGS) entry which is preliminary data.</text>
</comment>
<sequence>MEIEEDRQAEPIAAEWGVDVDLLEETDWVVETIDGNDGEIYGYIVRFDDGTAPEVLAQLGVTPGQFSRQLSVNAFDEPEPEPDDFEFVEPLERLNDGRRSYYINDERFTPSQFRRLSRKRKVEAMVQWFHENYEDPAVRTPYESAEGGYQWIWGGPYDAREQIGDEFSDIADEDIVEAASAEVTSDGLFDWAPKVRREDYEQDDEPDDGIYSIDEPLPDTLNSFEDEDVGNPFPELPPGQPHLTNEDGSILTDEGGRILIGDIPVSERETSATAQGDALRREMLSRLDRLEAALQTYEENLPPRNHNHPPELVEPDPISPREWRVVVEATVEIRAEAQQPLPDPVKLEAHASTLRTVAGSIFAWLGRKADTAVDSAIKWAVPVVGAAWMLAGPDVVYANLMAVAESIATWAQHLLAG</sequence>